<dbReference type="Gene3D" id="3.30.710.10">
    <property type="entry name" value="Potassium Channel Kv1.1, Chain A"/>
    <property type="match status" value="2"/>
</dbReference>
<protein>
    <recommendedName>
        <fullName evidence="6">CAP-Gly domain-containing protein</fullName>
    </recommendedName>
</protein>
<dbReference type="Gene3D" id="2.30.30.190">
    <property type="entry name" value="CAP Gly-rich-like domain"/>
    <property type="match status" value="1"/>
</dbReference>
<feature type="region of interest" description="Disordered" evidence="1">
    <location>
        <begin position="575"/>
        <end position="598"/>
    </location>
</feature>
<name>A0A1X2GBV9_9FUNG</name>
<dbReference type="InterPro" id="IPR000210">
    <property type="entry name" value="BTB/POZ_dom"/>
</dbReference>
<feature type="domain" description="BTB" evidence="2">
    <location>
        <begin position="151"/>
        <end position="230"/>
    </location>
</feature>
<evidence type="ECO:0000259" key="2">
    <source>
        <dbReference type="PROSITE" id="PS50097"/>
    </source>
</evidence>
<dbReference type="InterPro" id="IPR036859">
    <property type="entry name" value="CAP-Gly_dom_sf"/>
</dbReference>
<dbReference type="PROSITE" id="PS50245">
    <property type="entry name" value="CAP_GLY_2"/>
    <property type="match status" value="1"/>
</dbReference>
<dbReference type="Pfam" id="PF00651">
    <property type="entry name" value="BTB"/>
    <property type="match status" value="1"/>
</dbReference>
<dbReference type="SUPFAM" id="SSF74924">
    <property type="entry name" value="Cap-Gly domain"/>
    <property type="match status" value="1"/>
</dbReference>
<evidence type="ECO:0000259" key="3">
    <source>
        <dbReference type="PROSITE" id="PS50245"/>
    </source>
</evidence>
<accession>A0A1X2GBV9</accession>
<dbReference type="SMART" id="SM01052">
    <property type="entry name" value="CAP_GLY"/>
    <property type="match status" value="1"/>
</dbReference>
<sequence length="889" mass="98293">MFEKPASSFISCLKKLVDHPQEYLADVCCKLPHNDFWLHKPIISSRCPLALRQHAFPQLDTANAPSTFFLDMDADLFRLLIDYWYTATVPTELPAKVQLELDQWQQQLGVTLLPFAAASPPLPTPQHTVLDPNVRQLQQDLNRLLDDQQACDIELVVPNDRASVDVAITTTFPAHRCLLACQSTYFYAMFCSGFCESHTPVLHLTDPFFTPEVMQLLLAYLYTDQMTVPPLPNWTVPLSFSTTSKLYRSTLRKHTVRTLLLAFFAADYLGESHATMGAMVLSTLASECHHFKCTCHECALLLPAMLAFADTRRHDQGALRATLLHLYTDPVPAINHLWSQKPFALLVHAFLPSGASLLKTLDCSATITNTDHEPRSTLIHEIAEAAHQNVTKHNAIHVLHALHLSLSQLRSADHIPTWSLPTLDLLHPLLHSTVSMVSNHFDFYCVEYPILVSCVDGVGCGFSIDFLDFLLRHVLDEGIQDANAGIIYQGVVKDLIGRQETVKNLALDDVLLSARSKCAEYLARRWLSVKSVGGFRNIEKSVLRSLSDDIGVPYRTLSKPFDSDLLSLFTFRPKRARKSRPSPGQPYTSSKRRETLGLRRTLSSQTTSITNVVTRPRSQSASSALFHSSIVSPRSDPSKGYVNCNTINAMSTQPLIHLLSMETEARLQSSAASISSSVASKWDDILFLDALLPVEPLVPVDTPHKPTAPRVKSPSVAPTTACSSGNKLTFQLPTDAPTRVKSPAIAGLQPPEAEKKKKKRTLSPMKWTFGHHPSSSNANTTAPTQPPPLSSSLSMPTMASHTQAMVTPVIGARVQLRRRPLPTFGTIQFVGPVTFANGTWIGLELESRLGRNNGSVLGVQYFHTDPHRGIFVRPDDFTIISMPPTATAG</sequence>
<dbReference type="CDD" id="cd18186">
    <property type="entry name" value="BTB_POZ_ZBTB_KLHL-like"/>
    <property type="match status" value="1"/>
</dbReference>
<feature type="compositionally biased region" description="Polar residues" evidence="1">
    <location>
        <begin position="716"/>
        <end position="732"/>
    </location>
</feature>
<evidence type="ECO:0000313" key="4">
    <source>
        <dbReference type="EMBL" id="ORX50176.1"/>
    </source>
</evidence>
<dbReference type="SUPFAM" id="SSF54695">
    <property type="entry name" value="POZ domain"/>
    <property type="match status" value="2"/>
</dbReference>
<dbReference type="AlphaFoldDB" id="A0A1X2GBV9"/>
<evidence type="ECO:0000256" key="1">
    <source>
        <dbReference type="SAM" id="MobiDB-lite"/>
    </source>
</evidence>
<dbReference type="OrthoDB" id="2130750at2759"/>
<proteinExistence type="predicted"/>
<comment type="caution">
    <text evidence="4">The sequence shown here is derived from an EMBL/GenBank/DDBJ whole genome shotgun (WGS) entry which is preliminary data.</text>
</comment>
<dbReference type="Proteomes" id="UP000242146">
    <property type="component" value="Unassembled WGS sequence"/>
</dbReference>
<dbReference type="InterPro" id="IPR011333">
    <property type="entry name" value="SKP1/BTB/POZ_sf"/>
</dbReference>
<dbReference type="PROSITE" id="PS50097">
    <property type="entry name" value="BTB"/>
    <property type="match status" value="2"/>
</dbReference>
<dbReference type="Pfam" id="PF01302">
    <property type="entry name" value="CAP_GLY"/>
    <property type="match status" value="1"/>
</dbReference>
<keyword evidence="5" id="KW-1185">Reference proteome</keyword>
<evidence type="ECO:0008006" key="6">
    <source>
        <dbReference type="Google" id="ProtNLM"/>
    </source>
</evidence>
<dbReference type="EMBL" id="MCGT01000024">
    <property type="protein sequence ID" value="ORX50176.1"/>
    <property type="molecule type" value="Genomic_DNA"/>
</dbReference>
<evidence type="ECO:0000313" key="5">
    <source>
        <dbReference type="Proteomes" id="UP000242146"/>
    </source>
</evidence>
<feature type="domain" description="CAP-Gly" evidence="3">
    <location>
        <begin position="831"/>
        <end position="873"/>
    </location>
</feature>
<dbReference type="STRING" id="101127.A0A1X2GBV9"/>
<organism evidence="4 5">
    <name type="scientific">Hesseltinella vesiculosa</name>
    <dbReference type="NCBI Taxonomy" id="101127"/>
    <lineage>
        <taxon>Eukaryota</taxon>
        <taxon>Fungi</taxon>
        <taxon>Fungi incertae sedis</taxon>
        <taxon>Mucoromycota</taxon>
        <taxon>Mucoromycotina</taxon>
        <taxon>Mucoromycetes</taxon>
        <taxon>Mucorales</taxon>
        <taxon>Cunninghamellaceae</taxon>
        <taxon>Hesseltinella</taxon>
    </lineage>
</organism>
<dbReference type="SMART" id="SM00225">
    <property type="entry name" value="BTB"/>
    <property type="match status" value="1"/>
</dbReference>
<feature type="region of interest" description="Disordered" evidence="1">
    <location>
        <begin position="705"/>
        <end position="798"/>
    </location>
</feature>
<gene>
    <name evidence="4" type="ORF">DM01DRAFT_1384897</name>
</gene>
<dbReference type="PANTHER" id="PTHR24413">
    <property type="entry name" value="SPECKLE-TYPE POZ PROTEIN"/>
    <property type="match status" value="1"/>
</dbReference>
<dbReference type="InterPro" id="IPR000938">
    <property type="entry name" value="CAP-Gly_domain"/>
</dbReference>
<reference evidence="4 5" key="1">
    <citation type="submission" date="2016-07" db="EMBL/GenBank/DDBJ databases">
        <title>Pervasive Adenine N6-methylation of Active Genes in Fungi.</title>
        <authorList>
            <consortium name="DOE Joint Genome Institute"/>
            <person name="Mondo S.J."/>
            <person name="Dannebaum R.O."/>
            <person name="Kuo R.C."/>
            <person name="Labutti K."/>
            <person name="Haridas S."/>
            <person name="Kuo A."/>
            <person name="Salamov A."/>
            <person name="Ahrendt S.R."/>
            <person name="Lipzen A."/>
            <person name="Sullivan W."/>
            <person name="Andreopoulos W.B."/>
            <person name="Clum A."/>
            <person name="Lindquist E."/>
            <person name="Daum C."/>
            <person name="Ramamoorthy G.K."/>
            <person name="Gryganskyi A."/>
            <person name="Culley D."/>
            <person name="Magnuson J.K."/>
            <person name="James T.Y."/>
            <person name="O'Malley M.A."/>
            <person name="Stajich J.E."/>
            <person name="Spatafora J.W."/>
            <person name="Visel A."/>
            <person name="Grigoriev I.V."/>
        </authorList>
    </citation>
    <scope>NUCLEOTIDE SEQUENCE [LARGE SCALE GENOMIC DNA]</scope>
    <source>
        <strain evidence="4 5">NRRL 3301</strain>
    </source>
</reference>
<feature type="domain" description="BTB" evidence="2">
    <location>
        <begin position="25"/>
        <end position="93"/>
    </location>
</feature>